<evidence type="ECO:0000313" key="3">
    <source>
        <dbReference type="Proteomes" id="UP000662821"/>
    </source>
</evidence>
<proteinExistence type="predicted"/>
<dbReference type="EMBL" id="CP071520">
    <property type="protein sequence ID" value="QSX97226.1"/>
    <property type="molecule type" value="Genomic_DNA"/>
</dbReference>
<feature type="domain" description="Amidase" evidence="1">
    <location>
        <begin position="37"/>
        <end position="216"/>
    </location>
</feature>
<dbReference type="PANTHER" id="PTHR46310:SF7">
    <property type="entry name" value="AMIDASE 1"/>
    <property type="match status" value="1"/>
</dbReference>
<organism evidence="2 3">
    <name type="scientific">Janthinobacterium lividum</name>
    <dbReference type="NCBI Taxonomy" id="29581"/>
    <lineage>
        <taxon>Bacteria</taxon>
        <taxon>Pseudomonadati</taxon>
        <taxon>Pseudomonadota</taxon>
        <taxon>Betaproteobacteria</taxon>
        <taxon>Burkholderiales</taxon>
        <taxon>Oxalobacteraceae</taxon>
        <taxon>Janthinobacterium</taxon>
    </lineage>
</organism>
<dbReference type="Proteomes" id="UP000662821">
    <property type="component" value="Chromosome"/>
</dbReference>
<sequence>MNQRVPAAFSCVQDGYDKSQFQASGAFVEEFELKPYAPGTLDGLRFAVKDNIDICDRLTSYGSKPWRDVHPPSAFHAVCVEQLLAVGAHCVGKTVADEFTYSLDGESHFFGTPLNPRAPDRIPGGSSSGSASAVACELVDFALGTDCGGSIRVPASLCGVFGMRPSLHRISEAGVLPFAPSVSTVGVMARSLPILRKAMRVLLRSQNAISPTVKNVYLLEDAFKLADPAIQAALSEHLAYLRNRTDITVSSITLRDITGLDLDLMSCNKKALRVLQTVEVGNAIGGWIRANQPELGPNFQAGYRNVEDYDRSTLSDGLNLCENLFTRIAAFTKPGDVFCYPTVPVLAPKKGTLTGDNLPAVLDYYDRTMAVTSFAGIARLPEITLPLAQVDGVPIGLSLTAGHYQDEFLLDASQHLWGARLAS</sequence>
<dbReference type="PANTHER" id="PTHR46310">
    <property type="entry name" value="AMIDASE 1"/>
    <property type="match status" value="1"/>
</dbReference>
<dbReference type="InterPro" id="IPR020556">
    <property type="entry name" value="Amidase_CS"/>
</dbReference>
<evidence type="ECO:0000313" key="2">
    <source>
        <dbReference type="EMBL" id="QSX97226.1"/>
    </source>
</evidence>
<evidence type="ECO:0000259" key="1">
    <source>
        <dbReference type="Pfam" id="PF01425"/>
    </source>
</evidence>
<dbReference type="PROSITE" id="PS00571">
    <property type="entry name" value="AMIDASES"/>
    <property type="match status" value="1"/>
</dbReference>
<dbReference type="Pfam" id="PF01425">
    <property type="entry name" value="Amidase"/>
    <property type="match status" value="2"/>
</dbReference>
<gene>
    <name evidence="2" type="ORF">J3P46_04535</name>
</gene>
<dbReference type="AlphaFoldDB" id="A0AAJ4MUZ4"/>
<dbReference type="RefSeq" id="WP_099420387.1">
    <property type="nucleotide sequence ID" value="NZ_CP071520.1"/>
</dbReference>
<accession>A0AAJ4MUZ4</accession>
<feature type="domain" description="Amidase" evidence="1">
    <location>
        <begin position="328"/>
        <end position="410"/>
    </location>
</feature>
<name>A0AAJ4MUZ4_9BURK</name>
<reference evidence="2 3" key="1">
    <citation type="submission" date="2021-03" db="EMBL/GenBank/DDBJ databases">
        <title>Draft genome sequence of Janthinobacterium sp. strain PLB02 isolated from infected primmorphs (Lubomirskia baicalensis).</title>
        <authorList>
            <person name="Chernogor L.I."/>
            <person name="Belikov S.I."/>
            <person name="Petrushin I.S."/>
        </authorList>
    </citation>
    <scope>NUCLEOTIDE SEQUENCE [LARGE SCALE GENOMIC DNA]</scope>
    <source>
        <strain evidence="2 3">PLB02</strain>
    </source>
</reference>
<dbReference type="InterPro" id="IPR036928">
    <property type="entry name" value="AS_sf"/>
</dbReference>
<dbReference type="SUPFAM" id="SSF75304">
    <property type="entry name" value="Amidase signature (AS) enzymes"/>
    <property type="match status" value="1"/>
</dbReference>
<dbReference type="InterPro" id="IPR023631">
    <property type="entry name" value="Amidase_dom"/>
</dbReference>
<dbReference type="Gene3D" id="3.90.1300.10">
    <property type="entry name" value="Amidase signature (AS) domain"/>
    <property type="match status" value="1"/>
</dbReference>
<protein>
    <submittedName>
        <fullName evidence="2">Glutamyl-tRNA amidotransferase</fullName>
    </submittedName>
</protein>